<dbReference type="SUPFAM" id="SSF56672">
    <property type="entry name" value="DNA/RNA polymerases"/>
    <property type="match status" value="1"/>
</dbReference>
<reference evidence="3" key="1">
    <citation type="journal article" date="2014" name="Int. J. Syst. Evol. Microbiol.">
        <title>Complete genome sequence of Corynebacterium casei LMG S-19264T (=DSM 44701T), isolated from a smear-ripened cheese.</title>
        <authorList>
            <consortium name="US DOE Joint Genome Institute (JGI-PGF)"/>
            <person name="Walter F."/>
            <person name="Albersmeier A."/>
            <person name="Kalinowski J."/>
            <person name="Ruckert C."/>
        </authorList>
    </citation>
    <scope>NUCLEOTIDE SEQUENCE</scope>
    <source>
        <strain evidence="3">JCM 14719</strain>
    </source>
</reference>
<dbReference type="Pfam" id="PF00078">
    <property type="entry name" value="RVT_1"/>
    <property type="match status" value="1"/>
</dbReference>
<feature type="domain" description="Reverse transcriptase" evidence="2">
    <location>
        <begin position="114"/>
        <end position="188"/>
    </location>
</feature>
<dbReference type="EMBL" id="BMOF01000009">
    <property type="protein sequence ID" value="GGJ95724.1"/>
    <property type="molecule type" value="Genomic_DNA"/>
</dbReference>
<reference evidence="3" key="2">
    <citation type="submission" date="2020-09" db="EMBL/GenBank/DDBJ databases">
        <authorList>
            <person name="Sun Q."/>
            <person name="Ohkuma M."/>
        </authorList>
    </citation>
    <scope>NUCLEOTIDE SEQUENCE</scope>
    <source>
        <strain evidence="3">JCM 14719</strain>
    </source>
</reference>
<accession>A0A8J3B7U9</accession>
<evidence type="ECO:0000256" key="1">
    <source>
        <dbReference type="SAM" id="MobiDB-lite"/>
    </source>
</evidence>
<organism evidence="3 4">
    <name type="scientific">Calditerricola satsumensis</name>
    <dbReference type="NCBI Taxonomy" id="373054"/>
    <lineage>
        <taxon>Bacteria</taxon>
        <taxon>Bacillati</taxon>
        <taxon>Bacillota</taxon>
        <taxon>Bacilli</taxon>
        <taxon>Bacillales</taxon>
        <taxon>Bacillaceae</taxon>
        <taxon>Calditerricola</taxon>
    </lineage>
</organism>
<dbReference type="InterPro" id="IPR051083">
    <property type="entry name" value="GrpII_Intron_Splice-Mob/Def"/>
</dbReference>
<evidence type="ECO:0000313" key="3">
    <source>
        <dbReference type="EMBL" id="GGJ95724.1"/>
    </source>
</evidence>
<evidence type="ECO:0000313" key="4">
    <source>
        <dbReference type="Proteomes" id="UP000637720"/>
    </source>
</evidence>
<dbReference type="Proteomes" id="UP000637720">
    <property type="component" value="Unassembled WGS sequence"/>
</dbReference>
<keyword evidence="4" id="KW-1185">Reference proteome</keyword>
<comment type="caution">
    <text evidence="3">The sequence shown here is derived from an EMBL/GenBank/DDBJ whole genome shotgun (WGS) entry which is preliminary data.</text>
</comment>
<dbReference type="PANTHER" id="PTHR34047">
    <property type="entry name" value="NUCLEAR INTRON MATURASE 1, MITOCHONDRIAL-RELATED"/>
    <property type="match status" value="1"/>
</dbReference>
<dbReference type="InterPro" id="IPR043502">
    <property type="entry name" value="DNA/RNA_pol_sf"/>
</dbReference>
<dbReference type="PANTHER" id="PTHR34047:SF8">
    <property type="entry name" value="PROTEIN YKFC"/>
    <property type="match status" value="1"/>
</dbReference>
<dbReference type="InterPro" id="IPR000477">
    <property type="entry name" value="RT_dom"/>
</dbReference>
<feature type="region of interest" description="Disordered" evidence="1">
    <location>
        <begin position="1"/>
        <end position="45"/>
    </location>
</feature>
<gene>
    <name evidence="3" type="ORF">GCM10007043_06880</name>
</gene>
<proteinExistence type="predicted"/>
<sequence length="197" mass="21794">MGSREGRRQPKIPKGSCLREEAVNPRGTVGAPSPSPAPLATPPREAGDNLMEQVVERQNMLRALRRVEQNKGAPGIDGMEVKDLRAYLVNHWTRIREELLAETYRPSPVRRVEIPKPGGGVRLLGIPTVLDRLIQQALLQVLTPIFDPGFSEASFGFRPGRSAHQAVRRARAYVEAGYRYVVDMDLEKSSTGLTTTS</sequence>
<name>A0A8J3B7U9_9BACI</name>
<protein>
    <recommendedName>
        <fullName evidence="2">Reverse transcriptase domain-containing protein</fullName>
    </recommendedName>
</protein>
<dbReference type="AlphaFoldDB" id="A0A8J3B7U9"/>
<dbReference type="CDD" id="cd01651">
    <property type="entry name" value="RT_G2_intron"/>
    <property type="match status" value="1"/>
</dbReference>
<evidence type="ECO:0000259" key="2">
    <source>
        <dbReference type="Pfam" id="PF00078"/>
    </source>
</evidence>